<evidence type="ECO:0000256" key="16">
    <source>
        <dbReference type="PIRSR" id="PIRSR606689-2"/>
    </source>
</evidence>
<feature type="binding site" evidence="15">
    <location>
        <begin position="129"/>
        <end position="132"/>
    </location>
    <ligand>
        <name>GTP</name>
        <dbReference type="ChEBI" id="CHEBI:37565"/>
    </ligand>
</feature>
<comment type="subcellular location">
    <subcellularLocation>
        <location evidence="2">Endoplasmic reticulum membrane</location>
        <topology evidence="2">Peripheral membrane protein</topology>
    </subcellularLocation>
    <subcellularLocation>
        <location evidence="1">Golgi apparatus membrane</location>
        <topology evidence="1">Peripheral membrane protein</topology>
    </subcellularLocation>
</comment>
<evidence type="ECO:0000256" key="15">
    <source>
        <dbReference type="PIRSR" id="PIRSR606689-1"/>
    </source>
</evidence>
<evidence type="ECO:0000256" key="8">
    <source>
        <dbReference type="ARBA" id="ARBA00022892"/>
    </source>
</evidence>
<dbReference type="Proteomes" id="UP001149090">
    <property type="component" value="Unassembled WGS sequence"/>
</dbReference>
<evidence type="ECO:0000256" key="7">
    <source>
        <dbReference type="ARBA" id="ARBA00022824"/>
    </source>
</evidence>
<evidence type="ECO:0000256" key="11">
    <source>
        <dbReference type="ARBA" id="ARBA00023134"/>
    </source>
</evidence>
<dbReference type="GO" id="GO:0046872">
    <property type="term" value="F:metal ion binding"/>
    <property type="evidence" value="ECO:0007669"/>
    <property type="project" value="UniProtKB-KW"/>
</dbReference>
<keyword evidence="11 15" id="KW-0342">GTP-binding</keyword>
<evidence type="ECO:0000313" key="18">
    <source>
        <dbReference type="EMBL" id="KAJ5066426.1"/>
    </source>
</evidence>
<evidence type="ECO:0000313" key="19">
    <source>
        <dbReference type="Proteomes" id="UP001149090"/>
    </source>
</evidence>
<evidence type="ECO:0000256" key="6">
    <source>
        <dbReference type="ARBA" id="ARBA00022801"/>
    </source>
</evidence>
<gene>
    <name evidence="18" type="ORF">M0811_13624</name>
</gene>
<feature type="binding site" evidence="14">
    <location>
        <position position="34"/>
    </location>
    <ligand>
        <name>GTP</name>
        <dbReference type="ChEBI" id="CHEBI:37565"/>
    </ligand>
</feature>
<dbReference type="GO" id="GO:0006886">
    <property type="term" value="P:intracellular protein transport"/>
    <property type="evidence" value="ECO:0007669"/>
    <property type="project" value="InterPro"/>
</dbReference>
<evidence type="ECO:0000256" key="13">
    <source>
        <dbReference type="PIRSR" id="PIRSR606687-1"/>
    </source>
</evidence>
<dbReference type="FunFam" id="3.40.50.300:FF:000161">
    <property type="entry name" value="Small COPII coat GTPase"/>
    <property type="match status" value="1"/>
</dbReference>
<dbReference type="CDD" id="cd00879">
    <property type="entry name" value="Sar1"/>
    <property type="match status" value="1"/>
</dbReference>
<keyword evidence="19" id="KW-1185">Reference proteome</keyword>
<keyword evidence="4 17" id="KW-0813">Transport</keyword>
<feature type="binding site" evidence="14">
    <location>
        <position position="172"/>
    </location>
    <ligand>
        <name>GTP</name>
        <dbReference type="ChEBI" id="CHEBI:37565"/>
    </ligand>
</feature>
<dbReference type="GO" id="GO:0016192">
    <property type="term" value="P:vesicle-mediated transport"/>
    <property type="evidence" value="ECO:0007669"/>
    <property type="project" value="UniProtKB-KW"/>
</dbReference>
<dbReference type="SUPFAM" id="SSF52540">
    <property type="entry name" value="P-loop containing nucleoside triphosphate hydrolases"/>
    <property type="match status" value="1"/>
</dbReference>
<dbReference type="SMART" id="SM00178">
    <property type="entry name" value="SAR"/>
    <property type="match status" value="1"/>
</dbReference>
<dbReference type="PRINTS" id="PR00328">
    <property type="entry name" value="SAR1GTPBP"/>
</dbReference>
<comment type="similarity">
    <text evidence="3 17">Belongs to the small GTPase superfamily. SAR1 family.</text>
</comment>
<feature type="binding site" evidence="16">
    <location>
        <position position="51"/>
    </location>
    <ligand>
        <name>Mg(2+)</name>
        <dbReference type="ChEBI" id="CHEBI:18420"/>
    </ligand>
</feature>
<keyword evidence="5 14" id="KW-0547">Nucleotide-binding</keyword>
<evidence type="ECO:0000256" key="14">
    <source>
        <dbReference type="PIRSR" id="PIRSR606687-2"/>
    </source>
</evidence>
<dbReference type="Pfam" id="PF00025">
    <property type="entry name" value="Arf"/>
    <property type="match status" value="1"/>
</dbReference>
<sequence>MFLINWFFDLLNYLGLTNKSAKILFLGLDNAGKTTLMHMLKESVMIQHEPTLHPTMEELTIDKIKFQAFDLGGHEDARRLWKDYYTTVDAIVFLVDANDRDRFGEAKKELDELLKSGELEKVPFLVLGNKIDEPTACSEEELRSSLGLTLTTGKDEKKEDGVRPIEVFMCSVLKRMGYREGFQWLSKHLD</sequence>
<feature type="binding site" evidence="14">
    <location>
        <position position="173"/>
    </location>
    <ligand>
        <name>GTP</name>
        <dbReference type="ChEBI" id="CHEBI:37565"/>
    </ligand>
</feature>
<comment type="caution">
    <text evidence="18">The sequence shown here is derived from an EMBL/GenBank/DDBJ whole genome shotgun (WGS) entry which is preliminary data.</text>
</comment>
<keyword evidence="8 17" id="KW-0931">ER-Golgi transport</keyword>
<reference evidence="18" key="1">
    <citation type="submission" date="2022-10" db="EMBL/GenBank/DDBJ databases">
        <title>Novel sulphate-reducing endosymbionts in the free-living metamonad Anaeramoeba.</title>
        <authorList>
            <person name="Jerlstrom-Hultqvist J."/>
            <person name="Cepicka I."/>
            <person name="Gallot-Lavallee L."/>
            <person name="Salas-Leiva D."/>
            <person name="Curtis B.A."/>
            <person name="Zahonova K."/>
            <person name="Pipaliya S."/>
            <person name="Dacks J."/>
            <person name="Roger A.J."/>
        </authorList>
    </citation>
    <scope>NUCLEOTIDE SEQUENCE</scope>
    <source>
        <strain evidence="18">BMAN</strain>
    </source>
</reference>
<keyword evidence="12" id="KW-0472">Membrane</keyword>
<protein>
    <submittedName>
        <fullName evidence="18">Uncharacterized protein</fullName>
    </submittedName>
</protein>
<keyword evidence="7 17" id="KW-0256">Endoplasmic reticulum</keyword>
<dbReference type="OMA" id="GLWNKHG"/>
<evidence type="ECO:0000256" key="12">
    <source>
        <dbReference type="ARBA" id="ARBA00023136"/>
    </source>
</evidence>
<keyword evidence="10 17" id="KW-0333">Golgi apparatus</keyword>
<dbReference type="NCBIfam" id="TIGR00231">
    <property type="entry name" value="small_GTP"/>
    <property type="match status" value="1"/>
</dbReference>
<dbReference type="GO" id="GO:0005789">
    <property type="term" value="C:endoplasmic reticulum membrane"/>
    <property type="evidence" value="ECO:0007669"/>
    <property type="project" value="UniProtKB-SubCell"/>
</dbReference>
<keyword evidence="9 17" id="KW-0653">Protein transport</keyword>
<dbReference type="InterPro" id="IPR006687">
    <property type="entry name" value="Small_GTPase_SAR1"/>
</dbReference>
<feature type="binding site" evidence="14">
    <location>
        <position position="33"/>
    </location>
    <ligand>
        <name>GTP</name>
        <dbReference type="ChEBI" id="CHEBI:37565"/>
    </ligand>
</feature>
<organism evidence="18 19">
    <name type="scientific">Anaeramoeba ignava</name>
    <name type="common">Anaerobic marine amoeba</name>
    <dbReference type="NCBI Taxonomy" id="1746090"/>
    <lineage>
        <taxon>Eukaryota</taxon>
        <taxon>Metamonada</taxon>
        <taxon>Anaeramoebidae</taxon>
        <taxon>Anaeramoeba</taxon>
    </lineage>
</organism>
<evidence type="ECO:0000256" key="4">
    <source>
        <dbReference type="ARBA" id="ARBA00022448"/>
    </source>
</evidence>
<evidence type="ECO:0000256" key="1">
    <source>
        <dbReference type="ARBA" id="ARBA00004395"/>
    </source>
</evidence>
<feature type="binding site" evidence="16">
    <location>
        <position position="34"/>
    </location>
    <ligand>
        <name>Mg(2+)</name>
        <dbReference type="ChEBI" id="CHEBI:18420"/>
    </ligand>
</feature>
<dbReference type="PROSITE" id="PS51422">
    <property type="entry name" value="SAR1"/>
    <property type="match status" value="1"/>
</dbReference>
<dbReference type="GO" id="GO:0003924">
    <property type="term" value="F:GTPase activity"/>
    <property type="evidence" value="ECO:0007669"/>
    <property type="project" value="InterPro"/>
</dbReference>
<feature type="binding site" evidence="15">
    <location>
        <position position="73"/>
    </location>
    <ligand>
        <name>GTP</name>
        <dbReference type="ChEBI" id="CHEBI:37565"/>
    </ligand>
</feature>
<feature type="binding site" evidence="13">
    <location>
        <position position="29"/>
    </location>
    <ligand>
        <name>Mg(2+)</name>
        <dbReference type="ChEBI" id="CHEBI:18420"/>
    </ligand>
</feature>
<dbReference type="PROSITE" id="PS51417">
    <property type="entry name" value="ARF"/>
    <property type="match status" value="1"/>
</dbReference>
<keyword evidence="13" id="KW-0460">Magnesium</keyword>
<dbReference type="GO" id="GO:0005525">
    <property type="term" value="F:GTP binding"/>
    <property type="evidence" value="ECO:0007669"/>
    <property type="project" value="UniProtKB-KW"/>
</dbReference>
<keyword evidence="6" id="KW-0378">Hydrolase</keyword>
<evidence type="ECO:0000256" key="9">
    <source>
        <dbReference type="ARBA" id="ARBA00022927"/>
    </source>
</evidence>
<dbReference type="Gene3D" id="3.40.50.300">
    <property type="entry name" value="P-loop containing nucleotide triphosphate hydrolases"/>
    <property type="match status" value="1"/>
</dbReference>
<dbReference type="InterPro" id="IPR005225">
    <property type="entry name" value="Small_GTP-bd"/>
</dbReference>
<dbReference type="SMART" id="SM00177">
    <property type="entry name" value="ARF"/>
    <property type="match status" value="1"/>
</dbReference>
<dbReference type="InterPro" id="IPR027417">
    <property type="entry name" value="P-loop_NTPase"/>
</dbReference>
<feature type="binding site" evidence="15">
    <location>
        <begin position="27"/>
        <end position="34"/>
    </location>
    <ligand>
        <name>GTP</name>
        <dbReference type="ChEBI" id="CHEBI:37565"/>
    </ligand>
</feature>
<evidence type="ECO:0000256" key="10">
    <source>
        <dbReference type="ARBA" id="ARBA00023034"/>
    </source>
</evidence>
<feature type="binding site" evidence="14">
    <location>
        <position position="32"/>
    </location>
    <ligand>
        <name>GTP</name>
        <dbReference type="ChEBI" id="CHEBI:37565"/>
    </ligand>
</feature>
<dbReference type="EMBL" id="JAPDFW010000143">
    <property type="protein sequence ID" value="KAJ5066426.1"/>
    <property type="molecule type" value="Genomic_DNA"/>
</dbReference>
<keyword evidence="13" id="KW-0479">Metal-binding</keyword>
<evidence type="ECO:0000256" key="2">
    <source>
        <dbReference type="ARBA" id="ARBA00004406"/>
    </source>
</evidence>
<evidence type="ECO:0000256" key="3">
    <source>
        <dbReference type="ARBA" id="ARBA00007507"/>
    </source>
</evidence>
<feature type="binding site" evidence="14">
    <location>
        <position position="132"/>
    </location>
    <ligand>
        <name>GTP</name>
        <dbReference type="ChEBI" id="CHEBI:37565"/>
    </ligand>
</feature>
<feature type="binding site" evidence="14">
    <location>
        <position position="129"/>
    </location>
    <ligand>
        <name>GTP</name>
        <dbReference type="ChEBI" id="CHEBI:37565"/>
    </ligand>
</feature>
<dbReference type="OrthoDB" id="2011769at2759"/>
<dbReference type="GO" id="GO:0000139">
    <property type="term" value="C:Golgi membrane"/>
    <property type="evidence" value="ECO:0007669"/>
    <property type="project" value="UniProtKB-SubCell"/>
</dbReference>
<dbReference type="AlphaFoldDB" id="A0A9Q0L5D5"/>
<dbReference type="PANTHER" id="PTHR45684">
    <property type="entry name" value="RE74312P"/>
    <property type="match status" value="1"/>
</dbReference>
<dbReference type="InterPro" id="IPR006689">
    <property type="entry name" value="Small_GTPase_ARF/SAR"/>
</dbReference>
<proteinExistence type="inferred from homology"/>
<accession>A0A9Q0L5D5</accession>
<evidence type="ECO:0000256" key="5">
    <source>
        <dbReference type="ARBA" id="ARBA00022741"/>
    </source>
</evidence>
<feature type="binding site" evidence="14">
    <location>
        <position position="130"/>
    </location>
    <ligand>
        <name>GTP</name>
        <dbReference type="ChEBI" id="CHEBI:37565"/>
    </ligand>
</feature>
<feature type="binding site" evidence="14">
    <location>
        <position position="35"/>
    </location>
    <ligand>
        <name>GTP</name>
        <dbReference type="ChEBI" id="CHEBI:37565"/>
    </ligand>
</feature>
<evidence type="ECO:0000256" key="17">
    <source>
        <dbReference type="RuleBase" id="RU003926"/>
    </source>
</evidence>
<feature type="binding site" evidence="14">
    <location>
        <position position="30"/>
    </location>
    <ligand>
        <name>GTP</name>
        <dbReference type="ChEBI" id="CHEBI:37565"/>
    </ligand>
</feature>
<name>A0A9Q0L5D5_ANAIG</name>